<proteinExistence type="inferred from homology"/>
<sequence length="763" mass="90118">MTNNEKKFWDILNNLFVGAEVKGKSGFINLMVAKQTYFKKVKEDLLKQINEFCKDKDNENFKDELYDKLYSFFHRYFSQSGSIYYNYTPLFYNIYTKAYDENSNQVKTFFSDYERVISNKQDTSLFYKTQMLYYVKSDKIFKDLEIEIEDKKYIFDASNMEGKRANEKRNLVYELKQIEDKTLSFNVAYSENGKITKIADIIKEAKRSDVELNEEELKKAFSVFERQSNIDYFINKDAKKFLSEQLDMWIYQYMFSQEVDFNIQRFNQIQGFKKIALKLINFISQFENELVKIWNKPRFVLNSNIVVTIDRLRAKGFDIDKLKNHQNFKEQEKEWQELGIVQSSSLLENEFLPIDTKYFSEFKDEIESLFEPNEFDGLLIKSENYQALNSILPRFKDRVDLIYIDPPFNTGDDFAYIDRFQDSTWLSLMENRLELAKELLSKKGSFYLHLDNNANYMGRMLLNKIFGEEKFRNEIVWYYSNKMANSGNSLAKNTETILNATKSDNFIFYRQKELRDKPVLLSKREGRDGKNMRARDENGDIIYEISNDRFVDTMWQIPIIGSTSKERVNSDENLTQKPEALLLRIIKASSDKNSIVLDYHLGSGTTVATAQKLGRKYIGIEMGEHFYSVIIPRMKKVLSGFECGISKEVEYKGGGIFKYYELEQYEQILRSTKYKDTPNDYLDSKDSGDINDCFLFDEKLSDVIICENDSFKVDLSKLYPDIDLKETIHNITGKRPKEITDTKVIFEDKEYELLEILKPLLLW</sequence>
<accession>A0ABS5HHL5</accession>
<dbReference type="InterPro" id="IPR002052">
    <property type="entry name" value="DNA_methylase_N6_adenine_CS"/>
</dbReference>
<dbReference type="Proteomes" id="UP000682951">
    <property type="component" value="Unassembled WGS sequence"/>
</dbReference>
<dbReference type="InterPro" id="IPR002941">
    <property type="entry name" value="DNA_methylase_N4/N6"/>
</dbReference>
<dbReference type="Pfam" id="PF01555">
    <property type="entry name" value="N6_N4_Mtase"/>
    <property type="match status" value="1"/>
</dbReference>
<evidence type="ECO:0000313" key="6">
    <source>
        <dbReference type="Proteomes" id="UP000682951"/>
    </source>
</evidence>
<comment type="caution">
    <text evidence="5">The sequence shown here is derived from an EMBL/GenBank/DDBJ whole genome shotgun (WGS) entry which is preliminary data.</text>
</comment>
<evidence type="ECO:0000256" key="2">
    <source>
        <dbReference type="ARBA" id="ARBA00022603"/>
    </source>
</evidence>
<gene>
    <name evidence="5" type="ORF">KDD93_02835</name>
</gene>
<dbReference type="PRINTS" id="PR00508">
    <property type="entry name" value="S21N4MTFRASE"/>
</dbReference>
<evidence type="ECO:0000313" key="5">
    <source>
        <dbReference type="EMBL" id="MBR8463505.1"/>
    </source>
</evidence>
<keyword evidence="2" id="KW-0489">Methyltransferase</keyword>
<dbReference type="PROSITE" id="PS00092">
    <property type="entry name" value="N6_MTASE"/>
    <property type="match status" value="1"/>
</dbReference>
<organism evidence="5 6">
    <name type="scientific">Campylobacter anatolicus</name>
    <dbReference type="NCBI Taxonomy" id="2829105"/>
    <lineage>
        <taxon>Bacteria</taxon>
        <taxon>Pseudomonadati</taxon>
        <taxon>Campylobacterota</taxon>
        <taxon>Epsilonproteobacteria</taxon>
        <taxon>Campylobacterales</taxon>
        <taxon>Campylobacteraceae</taxon>
        <taxon>Campylobacter</taxon>
    </lineage>
</organism>
<evidence type="ECO:0000256" key="3">
    <source>
        <dbReference type="ARBA" id="ARBA00022679"/>
    </source>
</evidence>
<reference evidence="5 6" key="1">
    <citation type="submission" date="2021-04" db="EMBL/GenBank/DDBJ databases">
        <title>Molecular and phenotypic characterization and identification of bacterial isolates recovered from the Anatolian ground squirrels (Spermophilus xanthoprymnus) and which have the potential to form a new species in the Campylobacter genus.</title>
        <authorList>
            <person name="Aydin F."/>
            <person name="Abay S."/>
            <person name="Kayman T."/>
            <person name="Karakaya E."/>
            <person name="Mustak H.K."/>
            <person name="Mustak I.B."/>
            <person name="Bilgin N."/>
            <person name="Duzler A."/>
            <person name="Sahin O."/>
            <person name="Guran O."/>
            <person name="Saticioglu I.B."/>
        </authorList>
    </citation>
    <scope>NUCLEOTIDE SEQUENCE [LARGE SCALE GENOMIC DNA]</scope>
    <source>
        <strain evidence="6">faydin-G24</strain>
    </source>
</reference>
<dbReference type="EMBL" id="JAGSSW010000002">
    <property type="protein sequence ID" value="MBR8463505.1"/>
    <property type="molecule type" value="Genomic_DNA"/>
</dbReference>
<dbReference type="SUPFAM" id="SSF53335">
    <property type="entry name" value="S-adenosyl-L-methionine-dependent methyltransferases"/>
    <property type="match status" value="1"/>
</dbReference>
<evidence type="ECO:0000259" key="4">
    <source>
        <dbReference type="Pfam" id="PF01555"/>
    </source>
</evidence>
<keyword evidence="3" id="KW-0808">Transferase</keyword>
<evidence type="ECO:0000256" key="1">
    <source>
        <dbReference type="ARBA" id="ARBA00006594"/>
    </source>
</evidence>
<protein>
    <submittedName>
        <fullName evidence="5">Site-specific DNA-methyltransferase</fullName>
    </submittedName>
</protein>
<keyword evidence="6" id="KW-1185">Reference proteome</keyword>
<dbReference type="InterPro" id="IPR001091">
    <property type="entry name" value="RM_Methyltransferase"/>
</dbReference>
<feature type="domain" description="DNA methylase N-4/N-6" evidence="4">
    <location>
        <begin position="399"/>
        <end position="630"/>
    </location>
</feature>
<dbReference type="Gene3D" id="3.40.50.150">
    <property type="entry name" value="Vaccinia Virus protein VP39"/>
    <property type="match status" value="1"/>
</dbReference>
<comment type="similarity">
    <text evidence="1">Belongs to the N(4)/N(6)-methyltransferase family.</text>
</comment>
<dbReference type="InterPro" id="IPR029063">
    <property type="entry name" value="SAM-dependent_MTases_sf"/>
</dbReference>
<dbReference type="RefSeq" id="WP_212141649.1">
    <property type="nucleotide sequence ID" value="NZ_JAGSSW010000002.1"/>
</dbReference>
<name>A0ABS5HHL5_9BACT</name>